<evidence type="ECO:0000256" key="5">
    <source>
        <dbReference type="ARBA" id="ARBA00048336"/>
    </source>
</evidence>
<protein>
    <recommendedName>
        <fullName evidence="1">protein-serine/threonine phosphatase</fullName>
        <ecNumber evidence="1">3.1.3.16</ecNumber>
    </recommendedName>
</protein>
<dbReference type="InterPro" id="IPR015655">
    <property type="entry name" value="PP2C"/>
</dbReference>
<dbReference type="SUPFAM" id="SSF81606">
    <property type="entry name" value="PP2C-like"/>
    <property type="match status" value="1"/>
</dbReference>
<dbReference type="OrthoDB" id="343114at2759"/>
<evidence type="ECO:0000256" key="4">
    <source>
        <dbReference type="ARBA" id="ARBA00047761"/>
    </source>
</evidence>
<reference evidence="8" key="1">
    <citation type="journal article" date="2019" name="Nat. Commun.">
        <title>The genome of broomcorn millet.</title>
        <authorList>
            <person name="Zou C."/>
            <person name="Miki D."/>
            <person name="Li D."/>
            <person name="Tang Q."/>
            <person name="Xiao L."/>
            <person name="Rajput S."/>
            <person name="Deng P."/>
            <person name="Jia W."/>
            <person name="Huang R."/>
            <person name="Zhang M."/>
            <person name="Sun Y."/>
            <person name="Hu J."/>
            <person name="Fu X."/>
            <person name="Schnable P.S."/>
            <person name="Li F."/>
            <person name="Zhang H."/>
            <person name="Feng B."/>
            <person name="Zhu X."/>
            <person name="Liu R."/>
            <person name="Schnable J.C."/>
            <person name="Zhu J.-K."/>
            <person name="Zhang H."/>
        </authorList>
    </citation>
    <scope>NUCLEOTIDE SEQUENCE [LARGE SCALE GENOMIC DNA]</scope>
</reference>
<dbReference type="EC" id="3.1.3.16" evidence="1"/>
<dbReference type="InterPro" id="IPR001932">
    <property type="entry name" value="PPM-type_phosphatase-like_dom"/>
</dbReference>
<dbReference type="PROSITE" id="PS51746">
    <property type="entry name" value="PPM_2"/>
    <property type="match status" value="1"/>
</dbReference>
<name>A0A3L6QNN8_PANMI</name>
<evidence type="ECO:0000313" key="7">
    <source>
        <dbReference type="EMBL" id="RLM84824.1"/>
    </source>
</evidence>
<keyword evidence="8" id="KW-1185">Reference proteome</keyword>
<dbReference type="InterPro" id="IPR036457">
    <property type="entry name" value="PPM-type-like_dom_sf"/>
</dbReference>
<evidence type="ECO:0000256" key="2">
    <source>
        <dbReference type="ARBA" id="ARBA00022801"/>
    </source>
</evidence>
<proteinExistence type="predicted"/>
<dbReference type="AlphaFoldDB" id="A0A3L6QNN8"/>
<organism evidence="7 8">
    <name type="scientific">Panicum miliaceum</name>
    <name type="common">Proso millet</name>
    <name type="synonym">Broomcorn millet</name>
    <dbReference type="NCBI Taxonomy" id="4540"/>
    <lineage>
        <taxon>Eukaryota</taxon>
        <taxon>Viridiplantae</taxon>
        <taxon>Streptophyta</taxon>
        <taxon>Embryophyta</taxon>
        <taxon>Tracheophyta</taxon>
        <taxon>Spermatophyta</taxon>
        <taxon>Magnoliopsida</taxon>
        <taxon>Liliopsida</taxon>
        <taxon>Poales</taxon>
        <taxon>Poaceae</taxon>
        <taxon>PACMAD clade</taxon>
        <taxon>Panicoideae</taxon>
        <taxon>Panicodae</taxon>
        <taxon>Paniceae</taxon>
        <taxon>Panicinae</taxon>
        <taxon>Panicum</taxon>
        <taxon>Panicum sect. Panicum</taxon>
    </lineage>
</organism>
<comment type="catalytic activity">
    <reaction evidence="4">
        <text>O-phospho-L-seryl-[protein] + H2O = L-seryl-[protein] + phosphate</text>
        <dbReference type="Rhea" id="RHEA:20629"/>
        <dbReference type="Rhea" id="RHEA-COMP:9863"/>
        <dbReference type="Rhea" id="RHEA-COMP:11604"/>
        <dbReference type="ChEBI" id="CHEBI:15377"/>
        <dbReference type="ChEBI" id="CHEBI:29999"/>
        <dbReference type="ChEBI" id="CHEBI:43474"/>
        <dbReference type="ChEBI" id="CHEBI:83421"/>
        <dbReference type="EC" id="3.1.3.16"/>
    </reaction>
</comment>
<dbReference type="Gene3D" id="3.60.40.10">
    <property type="entry name" value="PPM-type phosphatase domain"/>
    <property type="match status" value="1"/>
</dbReference>
<keyword evidence="3" id="KW-0904">Protein phosphatase</keyword>
<evidence type="ECO:0000313" key="8">
    <source>
        <dbReference type="Proteomes" id="UP000275267"/>
    </source>
</evidence>
<keyword evidence="2" id="KW-0378">Hydrolase</keyword>
<dbReference type="STRING" id="4540.A0A3L6QNN8"/>
<dbReference type="PANTHER" id="PTHR47992">
    <property type="entry name" value="PROTEIN PHOSPHATASE"/>
    <property type="match status" value="1"/>
</dbReference>
<dbReference type="Proteomes" id="UP000275267">
    <property type="component" value="Unassembled WGS sequence"/>
</dbReference>
<dbReference type="GO" id="GO:0004722">
    <property type="term" value="F:protein serine/threonine phosphatase activity"/>
    <property type="evidence" value="ECO:0007669"/>
    <property type="project" value="UniProtKB-EC"/>
</dbReference>
<comment type="catalytic activity">
    <reaction evidence="5">
        <text>O-phospho-L-threonyl-[protein] + H2O = L-threonyl-[protein] + phosphate</text>
        <dbReference type="Rhea" id="RHEA:47004"/>
        <dbReference type="Rhea" id="RHEA-COMP:11060"/>
        <dbReference type="Rhea" id="RHEA-COMP:11605"/>
        <dbReference type="ChEBI" id="CHEBI:15377"/>
        <dbReference type="ChEBI" id="CHEBI:30013"/>
        <dbReference type="ChEBI" id="CHEBI:43474"/>
        <dbReference type="ChEBI" id="CHEBI:61977"/>
        <dbReference type="EC" id="3.1.3.16"/>
    </reaction>
</comment>
<evidence type="ECO:0000259" key="6">
    <source>
        <dbReference type="PROSITE" id="PS51746"/>
    </source>
</evidence>
<accession>A0A3L6QNN8</accession>
<dbReference type="Pfam" id="PF00481">
    <property type="entry name" value="PP2C"/>
    <property type="match status" value="1"/>
</dbReference>
<comment type="caution">
    <text evidence="7">The sequence shown here is derived from an EMBL/GenBank/DDBJ whole genome shotgun (WGS) entry which is preliminary data.</text>
</comment>
<sequence length="136" mass="15269">MLEFELDSSFCFLGLLSPSSFSFSARYARLVLWGTPLMRHLHRFLPISRLNETNGCGGWWPARLLVPRPLFLVVASDGLWDKVSNQEAVDVVSRSQNVAATSSVACSCAELMDMARRRGSKDDVTVMVVDLERFVR</sequence>
<evidence type="ECO:0000256" key="1">
    <source>
        <dbReference type="ARBA" id="ARBA00013081"/>
    </source>
</evidence>
<dbReference type="EMBL" id="PQIB02000011">
    <property type="protein sequence ID" value="RLM84824.1"/>
    <property type="molecule type" value="Genomic_DNA"/>
</dbReference>
<feature type="domain" description="PPM-type phosphatase" evidence="6">
    <location>
        <begin position="1"/>
        <end position="131"/>
    </location>
</feature>
<evidence type="ECO:0000256" key="3">
    <source>
        <dbReference type="ARBA" id="ARBA00022912"/>
    </source>
</evidence>
<gene>
    <name evidence="7" type="ORF">C2845_PM04G22580</name>
</gene>